<evidence type="ECO:0000313" key="2">
    <source>
        <dbReference type="Proteomes" id="UP000738349"/>
    </source>
</evidence>
<dbReference type="OrthoDB" id="7464126at2759"/>
<proteinExistence type="predicted"/>
<keyword evidence="2" id="KW-1185">Reference proteome</keyword>
<sequence>MDVTKCSRPTSDDLWHEAILSLGNDLNSLKSDPSLYQENKQKILDHLLKQIEASRHCLDEKSWPFKWKNRDKVTARDVLRKVAKWANHFQKVVDVAVSFDPVHAGLPWTGIRLLMTEKKRAAMEDLDTYNTLIEKLPDFRVHMPQCSR</sequence>
<name>A0A9P9FMH0_9HYPO</name>
<accession>A0A9P9FMH0</accession>
<reference evidence="1" key="1">
    <citation type="journal article" date="2021" name="Nat. Commun.">
        <title>Genetic determinants of endophytism in the Arabidopsis root mycobiome.</title>
        <authorList>
            <person name="Mesny F."/>
            <person name="Miyauchi S."/>
            <person name="Thiergart T."/>
            <person name="Pickel B."/>
            <person name="Atanasova L."/>
            <person name="Karlsson M."/>
            <person name="Huettel B."/>
            <person name="Barry K.W."/>
            <person name="Haridas S."/>
            <person name="Chen C."/>
            <person name="Bauer D."/>
            <person name="Andreopoulos W."/>
            <person name="Pangilinan J."/>
            <person name="LaButti K."/>
            <person name="Riley R."/>
            <person name="Lipzen A."/>
            <person name="Clum A."/>
            <person name="Drula E."/>
            <person name="Henrissat B."/>
            <person name="Kohler A."/>
            <person name="Grigoriev I.V."/>
            <person name="Martin F.M."/>
            <person name="Hacquard S."/>
        </authorList>
    </citation>
    <scope>NUCLEOTIDE SEQUENCE</scope>
    <source>
        <strain evidence="1">MPI-CAGE-AT-0147</strain>
    </source>
</reference>
<evidence type="ECO:0000313" key="1">
    <source>
        <dbReference type="EMBL" id="KAH7166090.1"/>
    </source>
</evidence>
<dbReference type="EMBL" id="JAGMUV010000003">
    <property type="protein sequence ID" value="KAH7166090.1"/>
    <property type="molecule type" value="Genomic_DNA"/>
</dbReference>
<gene>
    <name evidence="1" type="ORF">EDB81DRAFT_273791</name>
</gene>
<comment type="caution">
    <text evidence="1">The sequence shown here is derived from an EMBL/GenBank/DDBJ whole genome shotgun (WGS) entry which is preliminary data.</text>
</comment>
<dbReference type="Proteomes" id="UP000738349">
    <property type="component" value="Unassembled WGS sequence"/>
</dbReference>
<organism evidence="1 2">
    <name type="scientific">Dactylonectria macrodidyma</name>
    <dbReference type="NCBI Taxonomy" id="307937"/>
    <lineage>
        <taxon>Eukaryota</taxon>
        <taxon>Fungi</taxon>
        <taxon>Dikarya</taxon>
        <taxon>Ascomycota</taxon>
        <taxon>Pezizomycotina</taxon>
        <taxon>Sordariomycetes</taxon>
        <taxon>Hypocreomycetidae</taxon>
        <taxon>Hypocreales</taxon>
        <taxon>Nectriaceae</taxon>
        <taxon>Dactylonectria</taxon>
    </lineage>
</organism>
<dbReference type="AlphaFoldDB" id="A0A9P9FMH0"/>
<protein>
    <submittedName>
        <fullName evidence="1">Uncharacterized protein</fullName>
    </submittedName>
</protein>